<dbReference type="OrthoDB" id="457593at2"/>
<name>A0A1D8U4R1_9CYAN</name>
<dbReference type="SUPFAM" id="SSF140376">
    <property type="entry name" value="ChaB-like"/>
    <property type="match status" value="1"/>
</dbReference>
<organism evidence="2 3">
    <name type="scientific">Moorena producens PAL-8-15-08-1</name>
    <dbReference type="NCBI Taxonomy" id="1458985"/>
    <lineage>
        <taxon>Bacteria</taxon>
        <taxon>Bacillati</taxon>
        <taxon>Cyanobacteriota</taxon>
        <taxon>Cyanophyceae</taxon>
        <taxon>Coleofasciculales</taxon>
        <taxon>Coleofasciculaceae</taxon>
        <taxon>Moorena</taxon>
    </lineage>
</organism>
<accession>A0A1D8U4R1</accession>
<dbReference type="InterPro" id="IPR009317">
    <property type="entry name" value="ChaB"/>
</dbReference>
<keyword evidence="1" id="KW-0812">Transmembrane</keyword>
<dbReference type="Gene3D" id="1.10.1740.70">
    <property type="entry name" value="ChaB"/>
    <property type="match status" value="1"/>
</dbReference>
<dbReference type="PANTHER" id="PTHR36109:SF2">
    <property type="entry name" value="MEMBRANE PROTEIN"/>
    <property type="match status" value="1"/>
</dbReference>
<dbReference type="AlphaFoldDB" id="A0A1D8U4R1"/>
<feature type="transmembrane region" description="Helical" evidence="1">
    <location>
        <begin position="75"/>
        <end position="99"/>
    </location>
</feature>
<feature type="transmembrane region" description="Helical" evidence="1">
    <location>
        <begin position="105"/>
        <end position="130"/>
    </location>
</feature>
<sequence length="248" mass="26547">MKDKSKKLTFPVSAVFNTEDKVEQIIGQLLKYNIARDQISLIGKNFEYKTQIAGFFTRTDVILDGLKNGAIFGSLFGSFLSLLTGVGVLFIPFVGSVVAAGPLSAALLGATSGAVAGGAGAGLVSALVALGMPEDKATIYQTNLQAGSFLLMAEVPLEETSKIVNLFQTMGGEEIHVCSDMIIPRQPNGSLDSPEDLSPEIRSHLSEADQKVLINAYNQALESEDEVRDLMTTWNAVEQNFKKDDNGV</sequence>
<keyword evidence="1" id="KW-1133">Transmembrane helix</keyword>
<dbReference type="PANTHER" id="PTHR36109">
    <property type="entry name" value="MEMBRANE PROTEIN-RELATED"/>
    <property type="match status" value="1"/>
</dbReference>
<evidence type="ECO:0000313" key="2">
    <source>
        <dbReference type="EMBL" id="AOX04686.1"/>
    </source>
</evidence>
<keyword evidence="1" id="KW-0472">Membrane</keyword>
<dbReference type="STRING" id="1458985.BJP34_34300"/>
<evidence type="ECO:0000313" key="3">
    <source>
        <dbReference type="Proteomes" id="UP000177870"/>
    </source>
</evidence>
<proteinExistence type="predicted"/>
<evidence type="ECO:0008006" key="4">
    <source>
        <dbReference type="Google" id="ProtNLM"/>
    </source>
</evidence>
<protein>
    <recommendedName>
        <fullName evidence="4">General stress protein 17M-like domain-containing protein</fullName>
    </recommendedName>
</protein>
<dbReference type="Pfam" id="PF06150">
    <property type="entry name" value="ChaB"/>
    <property type="match status" value="1"/>
</dbReference>
<reference evidence="3" key="1">
    <citation type="submission" date="2016-10" db="EMBL/GenBank/DDBJ databases">
        <title>Comparative genomics uncovers the prolific and rare metabolic potential of the cyanobacterial genus Moorea.</title>
        <authorList>
            <person name="Leao T."/>
            <person name="Castelao G."/>
            <person name="Korobeynikov A."/>
            <person name="Monroe E.A."/>
            <person name="Podell S."/>
            <person name="Glukhov E."/>
            <person name="Allen E."/>
            <person name="Gerwick W.H."/>
            <person name="Gerwick L."/>
        </authorList>
    </citation>
    <scope>NUCLEOTIDE SEQUENCE [LARGE SCALE GENOMIC DNA]</scope>
    <source>
        <strain evidence="3">PAL-8-15-08-1</strain>
    </source>
</reference>
<dbReference type="Proteomes" id="UP000177870">
    <property type="component" value="Chromosome"/>
</dbReference>
<dbReference type="EMBL" id="CP017599">
    <property type="protein sequence ID" value="AOX04686.1"/>
    <property type="molecule type" value="Genomic_DNA"/>
</dbReference>
<evidence type="ECO:0000256" key="1">
    <source>
        <dbReference type="SAM" id="Phobius"/>
    </source>
</evidence>
<dbReference type="KEGG" id="mpro:BJP34_34300"/>
<gene>
    <name evidence="2" type="ORF">BJP34_34300</name>
</gene>
<dbReference type="InterPro" id="IPR052948">
    <property type="entry name" value="Low_temp-induced_all0457"/>
</dbReference>
<dbReference type="InterPro" id="IPR037205">
    <property type="entry name" value="ChaB_sf"/>
</dbReference>